<gene>
    <name evidence="8" type="ORF">D7294_28695</name>
</gene>
<evidence type="ECO:0000259" key="6">
    <source>
        <dbReference type="Pfam" id="PF00389"/>
    </source>
</evidence>
<dbReference type="InterPro" id="IPR036291">
    <property type="entry name" value="NAD(P)-bd_dom_sf"/>
</dbReference>
<proteinExistence type="inferred from homology"/>
<keyword evidence="9" id="KW-1185">Reference proteome</keyword>
<name>A0A3A9YPS4_9ACTN</name>
<keyword evidence="2" id="KW-0028">Amino-acid biosynthesis</keyword>
<dbReference type="AlphaFoldDB" id="A0A3A9YPS4"/>
<dbReference type="OrthoDB" id="117809at2"/>
<evidence type="ECO:0000256" key="3">
    <source>
        <dbReference type="ARBA" id="ARBA00023002"/>
    </source>
</evidence>
<dbReference type="RefSeq" id="WP_120684722.1">
    <property type="nucleotide sequence ID" value="NZ_RBAL01000027.1"/>
</dbReference>
<dbReference type="GO" id="GO:0008652">
    <property type="term" value="P:amino acid biosynthetic process"/>
    <property type="evidence" value="ECO:0007669"/>
    <property type="project" value="UniProtKB-KW"/>
</dbReference>
<sequence>MPAPRIAVLDDYQEAALGSADWSPLEGRADVTVFTDHLAEEDAVAERLAGFEVVIAMRERTPFPRSLLVRLPALRLLVTAGMVNAAIDVAAARELGVTVCGTRSGLAGTRELIWGLVLSLVRDIPAQDASIRSGGWQRGLGVELAGRTLGILGLGRLGSAVARYAHAFDMNVVAWSEHLTEAAAAEHGAELVSKRELFARSDIVSLHVRLSARSRGLVGAEELRLLGPRGYLVNTSRGPVVDEAALVAALREGTIAGAALDVYDREPLPADHPLRSAPRTVLTPHIGYVTREGLSVIYGEAVEAIVAWLDGAPVRELTA</sequence>
<comment type="caution">
    <text evidence="8">The sequence shown here is derived from an EMBL/GenBank/DDBJ whole genome shotgun (WGS) entry which is preliminary data.</text>
</comment>
<dbReference type="EMBL" id="RBAL01000027">
    <property type="protein sequence ID" value="RKN37197.1"/>
    <property type="molecule type" value="Genomic_DNA"/>
</dbReference>
<feature type="domain" description="D-isomer specific 2-hydroxyacid dehydrogenase NAD-binding" evidence="7">
    <location>
        <begin position="115"/>
        <end position="287"/>
    </location>
</feature>
<dbReference type="Gene3D" id="3.40.50.720">
    <property type="entry name" value="NAD(P)-binding Rossmann-like Domain"/>
    <property type="match status" value="2"/>
</dbReference>
<comment type="similarity">
    <text evidence="1 5">Belongs to the D-isomer specific 2-hydroxyacid dehydrogenase family.</text>
</comment>
<evidence type="ECO:0000256" key="4">
    <source>
        <dbReference type="ARBA" id="ARBA00023027"/>
    </source>
</evidence>
<evidence type="ECO:0000313" key="9">
    <source>
        <dbReference type="Proteomes" id="UP000272474"/>
    </source>
</evidence>
<dbReference type="SUPFAM" id="SSF51735">
    <property type="entry name" value="NAD(P)-binding Rossmann-fold domains"/>
    <property type="match status" value="1"/>
</dbReference>
<protein>
    <submittedName>
        <fullName evidence="8">D-2-hydroxyacid dehydrogenase family protein</fullName>
    </submittedName>
</protein>
<reference evidence="8 9" key="1">
    <citation type="journal article" date="2014" name="Int. J. Syst. Evol. Microbiol.">
        <title>Streptomyces hoynatensis sp. nov., isolated from deep marine sediment.</title>
        <authorList>
            <person name="Veyisoglu A."/>
            <person name="Sahin N."/>
        </authorList>
    </citation>
    <scope>NUCLEOTIDE SEQUENCE [LARGE SCALE GENOMIC DNA]</scope>
    <source>
        <strain evidence="8 9">KCTC 29097</strain>
    </source>
</reference>
<accession>A0A3A9YPS4</accession>
<dbReference type="InterPro" id="IPR006139">
    <property type="entry name" value="D-isomer_2_OHA_DH_cat_dom"/>
</dbReference>
<keyword evidence="4" id="KW-0520">NAD</keyword>
<feature type="domain" description="D-isomer specific 2-hydroxyacid dehydrogenase catalytic" evidence="6">
    <location>
        <begin position="22"/>
        <end position="315"/>
    </location>
</feature>
<dbReference type="PROSITE" id="PS00065">
    <property type="entry name" value="D_2_HYDROXYACID_DH_1"/>
    <property type="match status" value="1"/>
</dbReference>
<dbReference type="PANTHER" id="PTHR42789:SF1">
    <property type="entry name" value="D-ISOMER SPECIFIC 2-HYDROXYACID DEHYDROGENASE FAMILY PROTEIN (AFU_ORTHOLOGUE AFUA_6G10090)"/>
    <property type="match status" value="1"/>
</dbReference>
<dbReference type="GO" id="GO:0051287">
    <property type="term" value="F:NAD binding"/>
    <property type="evidence" value="ECO:0007669"/>
    <property type="project" value="InterPro"/>
</dbReference>
<dbReference type="Pfam" id="PF02826">
    <property type="entry name" value="2-Hacid_dh_C"/>
    <property type="match status" value="1"/>
</dbReference>
<dbReference type="InterPro" id="IPR050857">
    <property type="entry name" value="D-2-hydroxyacid_DH"/>
</dbReference>
<evidence type="ECO:0000259" key="7">
    <source>
        <dbReference type="Pfam" id="PF02826"/>
    </source>
</evidence>
<dbReference type="GO" id="GO:0016616">
    <property type="term" value="F:oxidoreductase activity, acting on the CH-OH group of donors, NAD or NADP as acceptor"/>
    <property type="evidence" value="ECO:0007669"/>
    <property type="project" value="InterPro"/>
</dbReference>
<dbReference type="CDD" id="cd12169">
    <property type="entry name" value="PGDH_like_1"/>
    <property type="match status" value="1"/>
</dbReference>
<dbReference type="Pfam" id="PF00389">
    <property type="entry name" value="2-Hacid_dh"/>
    <property type="match status" value="1"/>
</dbReference>
<dbReference type="InterPro" id="IPR029752">
    <property type="entry name" value="D-isomer_DH_CS1"/>
</dbReference>
<dbReference type="PANTHER" id="PTHR42789">
    <property type="entry name" value="D-ISOMER SPECIFIC 2-HYDROXYACID DEHYDROGENASE FAMILY PROTEIN (AFU_ORTHOLOGUE AFUA_6G10090)"/>
    <property type="match status" value="1"/>
</dbReference>
<dbReference type="Proteomes" id="UP000272474">
    <property type="component" value="Unassembled WGS sequence"/>
</dbReference>
<evidence type="ECO:0000256" key="5">
    <source>
        <dbReference type="RuleBase" id="RU003719"/>
    </source>
</evidence>
<evidence type="ECO:0000256" key="2">
    <source>
        <dbReference type="ARBA" id="ARBA00022605"/>
    </source>
</evidence>
<organism evidence="8 9">
    <name type="scientific">Streptomyces hoynatensis</name>
    <dbReference type="NCBI Taxonomy" id="1141874"/>
    <lineage>
        <taxon>Bacteria</taxon>
        <taxon>Bacillati</taxon>
        <taxon>Actinomycetota</taxon>
        <taxon>Actinomycetes</taxon>
        <taxon>Kitasatosporales</taxon>
        <taxon>Streptomycetaceae</taxon>
        <taxon>Streptomyces</taxon>
    </lineage>
</organism>
<evidence type="ECO:0000256" key="1">
    <source>
        <dbReference type="ARBA" id="ARBA00005854"/>
    </source>
</evidence>
<evidence type="ECO:0000313" key="8">
    <source>
        <dbReference type="EMBL" id="RKN37197.1"/>
    </source>
</evidence>
<keyword evidence="3 5" id="KW-0560">Oxidoreductase</keyword>
<dbReference type="SUPFAM" id="SSF52283">
    <property type="entry name" value="Formate/glycerate dehydrogenase catalytic domain-like"/>
    <property type="match status" value="1"/>
</dbReference>
<dbReference type="FunFam" id="3.40.50.720:FF:000203">
    <property type="entry name" value="D-3-phosphoglycerate dehydrogenase (SerA)"/>
    <property type="match status" value="1"/>
</dbReference>
<dbReference type="InterPro" id="IPR006140">
    <property type="entry name" value="D-isomer_DH_NAD-bd"/>
</dbReference>